<dbReference type="CDD" id="cd07890">
    <property type="entry name" value="CYTH-like_AC_IV-like"/>
    <property type="match status" value="1"/>
</dbReference>
<dbReference type="PROSITE" id="PS51707">
    <property type="entry name" value="CYTH"/>
    <property type="match status" value="1"/>
</dbReference>
<feature type="domain" description="CYTH" evidence="1">
    <location>
        <begin position="1"/>
        <end position="185"/>
    </location>
</feature>
<organism evidence="3 4">
    <name type="scientific">Saccharopolyspora antimicrobica</name>
    <dbReference type="NCBI Taxonomy" id="455193"/>
    <lineage>
        <taxon>Bacteria</taxon>
        <taxon>Bacillati</taxon>
        <taxon>Actinomycetota</taxon>
        <taxon>Actinomycetes</taxon>
        <taxon>Pseudonocardiales</taxon>
        <taxon>Pseudonocardiaceae</taxon>
        <taxon>Saccharopolyspora</taxon>
    </lineage>
</organism>
<evidence type="ECO:0000313" key="4">
    <source>
        <dbReference type="Proteomes" id="UP000199398"/>
    </source>
</evidence>
<dbReference type="SMART" id="SM01118">
    <property type="entry name" value="CYTH"/>
    <property type="match status" value="1"/>
</dbReference>
<protein>
    <submittedName>
        <fullName evidence="2 3">Adenylate cyclase</fullName>
    </submittedName>
</protein>
<dbReference type="RefSeq" id="WP_093150263.1">
    <property type="nucleotide sequence ID" value="NZ_FOUP01000003.1"/>
</dbReference>
<dbReference type="SUPFAM" id="SSF55154">
    <property type="entry name" value="CYTH-like phosphatases"/>
    <property type="match status" value="1"/>
</dbReference>
<reference evidence="3 4" key="1">
    <citation type="submission" date="2016-10" db="EMBL/GenBank/DDBJ databases">
        <authorList>
            <person name="de Groot N.N."/>
        </authorList>
    </citation>
    <scope>NUCLEOTIDE SEQUENCE [LARGE SCALE GENOMIC DNA]</scope>
    <source>
        <strain evidence="3 4">CPCC 201259</strain>
    </source>
</reference>
<keyword evidence="5" id="KW-1185">Reference proteome</keyword>
<dbReference type="NCBIfam" id="TIGR00318">
    <property type="entry name" value="cyaB"/>
    <property type="match status" value="1"/>
</dbReference>
<dbReference type="STRING" id="455193.SAMN05421805_103139"/>
<dbReference type="InterPro" id="IPR023577">
    <property type="entry name" value="CYTH_domain"/>
</dbReference>
<dbReference type="PANTHER" id="PTHR21028:SF2">
    <property type="entry name" value="CYTH DOMAIN-CONTAINING PROTEIN"/>
    <property type="match status" value="1"/>
</dbReference>
<name>A0A1I4WXR7_9PSEU</name>
<dbReference type="EMBL" id="RBXX01000002">
    <property type="protein sequence ID" value="RKT84213.1"/>
    <property type="molecule type" value="Genomic_DNA"/>
</dbReference>
<reference evidence="2 5" key="2">
    <citation type="submission" date="2018-10" db="EMBL/GenBank/DDBJ databases">
        <title>Sequencing the genomes of 1000 actinobacteria strains.</title>
        <authorList>
            <person name="Klenk H.-P."/>
        </authorList>
    </citation>
    <scope>NUCLEOTIDE SEQUENCE [LARGE SCALE GENOMIC DNA]</scope>
    <source>
        <strain evidence="2 5">DSM 45119</strain>
    </source>
</reference>
<evidence type="ECO:0000259" key="1">
    <source>
        <dbReference type="PROSITE" id="PS51707"/>
    </source>
</evidence>
<gene>
    <name evidence="2" type="ORF">ATL45_2523</name>
    <name evidence="3" type="ORF">SAMN05421805_103139</name>
</gene>
<evidence type="ECO:0000313" key="5">
    <source>
        <dbReference type="Proteomes" id="UP000270697"/>
    </source>
</evidence>
<dbReference type="InterPro" id="IPR033469">
    <property type="entry name" value="CYTH-like_dom_sf"/>
</dbReference>
<evidence type="ECO:0000313" key="3">
    <source>
        <dbReference type="EMBL" id="SFN18638.1"/>
    </source>
</evidence>
<dbReference type="Gene3D" id="2.40.320.10">
    <property type="entry name" value="Hypothetical Protein Pfu-838710-001"/>
    <property type="match status" value="1"/>
</dbReference>
<sequence length="187" mass="20650">MIEVERKRQVASADEALILSRLDELGYQPAGTMAEIDTYYSRPDVDFIQTVECLRVRQRDGFAEVTYKPASTAETHSETGIISKQETNLILRNKADAEIAQQLLANLGMVFLARVEKSRITYQHPTSAGVSIMIDVVTNAGTFIETEVTADDAAKAAALLEEIEIQLGITESPMVSLPYRDLVLQNS</sequence>
<dbReference type="Proteomes" id="UP000199398">
    <property type="component" value="Unassembled WGS sequence"/>
</dbReference>
<dbReference type="PANTHER" id="PTHR21028">
    <property type="entry name" value="SI:CH211-156B7.4"/>
    <property type="match status" value="1"/>
</dbReference>
<dbReference type="Pfam" id="PF01928">
    <property type="entry name" value="CYTH"/>
    <property type="match status" value="1"/>
</dbReference>
<dbReference type="Proteomes" id="UP000270697">
    <property type="component" value="Unassembled WGS sequence"/>
</dbReference>
<dbReference type="OrthoDB" id="9781176at2"/>
<accession>A0A1I4WXR7</accession>
<dbReference type="InterPro" id="IPR008173">
    <property type="entry name" value="Adenylyl_cyclase_CyaB"/>
</dbReference>
<evidence type="ECO:0000313" key="2">
    <source>
        <dbReference type="EMBL" id="RKT84213.1"/>
    </source>
</evidence>
<dbReference type="EMBL" id="FOUP01000003">
    <property type="protein sequence ID" value="SFN18638.1"/>
    <property type="molecule type" value="Genomic_DNA"/>
</dbReference>
<proteinExistence type="predicted"/>
<dbReference type="AlphaFoldDB" id="A0A1I4WXR7"/>